<dbReference type="SUPFAM" id="SSF52540">
    <property type="entry name" value="P-loop containing nucleoside triphosphate hydrolases"/>
    <property type="match status" value="1"/>
</dbReference>
<evidence type="ECO:0000256" key="1">
    <source>
        <dbReference type="ARBA" id="ARBA00022679"/>
    </source>
</evidence>
<dbReference type="SUPFAM" id="SSF48452">
    <property type="entry name" value="TPR-like"/>
    <property type="match status" value="1"/>
</dbReference>
<gene>
    <name evidence="3" type="ORF">K227x_56960</name>
</gene>
<dbReference type="KEGG" id="rlc:K227x_56960"/>
<keyword evidence="4" id="KW-1185">Reference proteome</keyword>
<dbReference type="InterPro" id="IPR027417">
    <property type="entry name" value="P-loop_NTPase"/>
</dbReference>
<dbReference type="Pfam" id="PF13469">
    <property type="entry name" value="Sulfotransfer_3"/>
    <property type="match status" value="1"/>
</dbReference>
<organism evidence="3 4">
    <name type="scientific">Rubripirellula lacrimiformis</name>
    <dbReference type="NCBI Taxonomy" id="1930273"/>
    <lineage>
        <taxon>Bacteria</taxon>
        <taxon>Pseudomonadati</taxon>
        <taxon>Planctomycetota</taxon>
        <taxon>Planctomycetia</taxon>
        <taxon>Pirellulales</taxon>
        <taxon>Pirellulaceae</taxon>
        <taxon>Rubripirellula</taxon>
    </lineage>
</organism>
<dbReference type="InterPro" id="IPR026634">
    <property type="entry name" value="TPST-like"/>
</dbReference>
<evidence type="ECO:0000313" key="3">
    <source>
        <dbReference type="EMBL" id="QDT07269.1"/>
    </source>
</evidence>
<dbReference type="Proteomes" id="UP000318538">
    <property type="component" value="Chromosome"/>
</dbReference>
<evidence type="ECO:0000313" key="4">
    <source>
        <dbReference type="Proteomes" id="UP000318538"/>
    </source>
</evidence>
<dbReference type="OrthoDB" id="9777890at2"/>
<dbReference type="GO" id="GO:0008476">
    <property type="term" value="F:protein-tyrosine sulfotransferase activity"/>
    <property type="evidence" value="ECO:0007669"/>
    <property type="project" value="InterPro"/>
</dbReference>
<dbReference type="Gene3D" id="1.25.40.10">
    <property type="entry name" value="Tetratricopeptide repeat domain"/>
    <property type="match status" value="2"/>
</dbReference>
<dbReference type="PANTHER" id="PTHR12788">
    <property type="entry name" value="PROTEIN-TYROSINE SULFOTRANSFERASE 2"/>
    <property type="match status" value="1"/>
</dbReference>
<dbReference type="RefSeq" id="WP_145174992.1">
    <property type="nucleotide sequence ID" value="NZ_CP036525.1"/>
</dbReference>
<dbReference type="AlphaFoldDB" id="A0A517NJF6"/>
<dbReference type="InterPro" id="IPR011990">
    <property type="entry name" value="TPR-like_helical_dom_sf"/>
</dbReference>
<feature type="repeat" description="TPR" evidence="2">
    <location>
        <begin position="286"/>
        <end position="319"/>
    </location>
</feature>
<sequence length="679" mass="76811">MSVPNLVTPLDARSIAEDDSDLERTKPTIQDILDPGYWHRWAVGSSDDGHFLRAAEFFRYAIVLAPSDALLRFDLGIALIKAKRLEIAKRAFVEVCRLRPSWDEPRTILRELRNQPGDQQHAAMGRHYQPAGTTAKTLEPHRVTAAEEPQWVAKTGFASLFSPDTDFHDDILACQDFVAAAERLWPQHQTNAMLLHVASAHRESPAMLVAIARRIAGVSCQNEKIARDWMTIRDGREAKRLALFAMRLRPDFETYCTAAQVLQALGGHEHAVVVAERCLHARPNDPKAMFILGELQIESGNIDRGQQQLRRSIEVSPACGRARFALASITGSTIAADEISELQTLADDASIPPPERTLMLYTIARRQEELGHFGQAFATYQRASDRKKRGLLATNPNPENFLDRVYATMSQYGRDFFQSRCNCGLPTERPVFIVGLPRSGTTLTEQILSSHPDVFGAGELHDLSIIGRNIAASSPGSIRRSGNKLPFPPGLERLSPSDIRGIAKRHLSALKMMDRSSRYVVDKMPTNFQLLGLISILFPHAKIIHCKRNLLDTCVSCFRNNFSWPFFELDAMADYMDGYRMLMRHWQSVLSLDVFEMRYEETVADAKGQTRKLLQFLDLAWSDDCQSYYDTPRSVRTPSRAQVRQPIYATSIGSWRRFQQHLDALVERFPDEATYWRDD</sequence>
<evidence type="ECO:0000256" key="2">
    <source>
        <dbReference type="PROSITE-ProRule" id="PRU00339"/>
    </source>
</evidence>
<dbReference type="SMART" id="SM00028">
    <property type="entry name" value="TPR"/>
    <property type="match status" value="4"/>
</dbReference>
<keyword evidence="2" id="KW-0802">TPR repeat</keyword>
<reference evidence="3 4" key="1">
    <citation type="submission" date="2019-02" db="EMBL/GenBank/DDBJ databases">
        <title>Deep-cultivation of Planctomycetes and their phenomic and genomic characterization uncovers novel biology.</title>
        <authorList>
            <person name="Wiegand S."/>
            <person name="Jogler M."/>
            <person name="Boedeker C."/>
            <person name="Pinto D."/>
            <person name="Vollmers J."/>
            <person name="Rivas-Marin E."/>
            <person name="Kohn T."/>
            <person name="Peeters S.H."/>
            <person name="Heuer A."/>
            <person name="Rast P."/>
            <person name="Oberbeckmann S."/>
            <person name="Bunk B."/>
            <person name="Jeske O."/>
            <person name="Meyerdierks A."/>
            <person name="Storesund J.E."/>
            <person name="Kallscheuer N."/>
            <person name="Luecker S."/>
            <person name="Lage O.M."/>
            <person name="Pohl T."/>
            <person name="Merkel B.J."/>
            <person name="Hornburger P."/>
            <person name="Mueller R.-W."/>
            <person name="Bruemmer F."/>
            <person name="Labrenz M."/>
            <person name="Spormann A.M."/>
            <person name="Op den Camp H."/>
            <person name="Overmann J."/>
            <person name="Amann R."/>
            <person name="Jetten M.S.M."/>
            <person name="Mascher T."/>
            <person name="Medema M.H."/>
            <person name="Devos D.P."/>
            <person name="Kaster A.-K."/>
            <person name="Ovreas L."/>
            <person name="Rohde M."/>
            <person name="Galperin M.Y."/>
            <person name="Jogler C."/>
        </authorList>
    </citation>
    <scope>NUCLEOTIDE SEQUENCE [LARGE SCALE GENOMIC DNA]</scope>
    <source>
        <strain evidence="3 4">K22_7</strain>
    </source>
</reference>
<dbReference type="PROSITE" id="PS50005">
    <property type="entry name" value="TPR"/>
    <property type="match status" value="1"/>
</dbReference>
<name>A0A517NJF6_9BACT</name>
<protein>
    <submittedName>
        <fullName evidence="3">Sulfotransferase domain protein</fullName>
    </submittedName>
</protein>
<accession>A0A517NJF6</accession>
<dbReference type="EMBL" id="CP036525">
    <property type="protein sequence ID" value="QDT07269.1"/>
    <property type="molecule type" value="Genomic_DNA"/>
</dbReference>
<dbReference type="InterPro" id="IPR019734">
    <property type="entry name" value="TPR_rpt"/>
</dbReference>
<dbReference type="Gene3D" id="3.40.50.300">
    <property type="entry name" value="P-loop containing nucleotide triphosphate hydrolases"/>
    <property type="match status" value="1"/>
</dbReference>
<proteinExistence type="predicted"/>
<keyword evidence="1 3" id="KW-0808">Transferase</keyword>
<dbReference type="PANTHER" id="PTHR12788:SF10">
    <property type="entry name" value="PROTEIN-TYROSINE SULFOTRANSFERASE"/>
    <property type="match status" value="1"/>
</dbReference>